<accession>A0A5B8VCL9</accession>
<dbReference type="Gene3D" id="2.130.10.130">
    <property type="entry name" value="Integrin alpha, N-terminal"/>
    <property type="match status" value="1"/>
</dbReference>
<dbReference type="SMART" id="SM00060">
    <property type="entry name" value="FN3"/>
    <property type="match status" value="1"/>
</dbReference>
<feature type="chain" id="PRO_5022684889" evidence="2">
    <location>
        <begin position="23"/>
        <end position="965"/>
    </location>
</feature>
<dbReference type="Pfam" id="PF00041">
    <property type="entry name" value="fn3"/>
    <property type="match status" value="1"/>
</dbReference>
<keyword evidence="1 2" id="KW-0732">Signal</keyword>
<dbReference type="PROSITE" id="PS50853">
    <property type="entry name" value="FN3"/>
    <property type="match status" value="1"/>
</dbReference>
<keyword evidence="5" id="KW-1185">Reference proteome</keyword>
<evidence type="ECO:0000256" key="1">
    <source>
        <dbReference type="ARBA" id="ARBA00022729"/>
    </source>
</evidence>
<reference evidence="4 5" key="1">
    <citation type="journal article" date="2016" name="Int. J. Syst. Evol. Microbiol.">
        <title>Panacibacter ginsenosidivorans gen. nov., sp. nov., with ginsenoside converting activity isolated from soil of a ginseng field.</title>
        <authorList>
            <person name="Siddiqi M.Z."/>
            <person name="Muhammad Shafi S."/>
            <person name="Choi K.D."/>
            <person name="Im W.T."/>
        </authorList>
    </citation>
    <scope>NUCLEOTIDE SEQUENCE [LARGE SCALE GENOMIC DNA]</scope>
    <source>
        <strain evidence="4 5">Gsoil1550</strain>
    </source>
</reference>
<dbReference type="Gene3D" id="2.120.10.80">
    <property type="entry name" value="Kelch-type beta propeller"/>
    <property type="match status" value="2"/>
</dbReference>
<dbReference type="SUPFAM" id="SSF81296">
    <property type="entry name" value="E set domains"/>
    <property type="match status" value="1"/>
</dbReference>
<dbReference type="KEGG" id="pgin:FRZ67_18580"/>
<dbReference type="InterPro" id="IPR026444">
    <property type="entry name" value="Secre_tail"/>
</dbReference>
<evidence type="ECO:0000256" key="2">
    <source>
        <dbReference type="SAM" id="SignalP"/>
    </source>
</evidence>
<dbReference type="Proteomes" id="UP000321533">
    <property type="component" value="Chromosome"/>
</dbReference>
<proteinExistence type="predicted"/>
<name>A0A5B8VCL9_9BACT</name>
<dbReference type="InterPro" id="IPR002909">
    <property type="entry name" value="IPT_dom"/>
</dbReference>
<organism evidence="4 5">
    <name type="scientific">Panacibacter ginsenosidivorans</name>
    <dbReference type="NCBI Taxonomy" id="1813871"/>
    <lineage>
        <taxon>Bacteria</taxon>
        <taxon>Pseudomonadati</taxon>
        <taxon>Bacteroidota</taxon>
        <taxon>Chitinophagia</taxon>
        <taxon>Chitinophagales</taxon>
        <taxon>Chitinophagaceae</taxon>
        <taxon>Panacibacter</taxon>
    </lineage>
</organism>
<evidence type="ECO:0000313" key="4">
    <source>
        <dbReference type="EMBL" id="QEC69220.1"/>
    </source>
</evidence>
<dbReference type="Pfam" id="PF18962">
    <property type="entry name" value="Por_Secre_tail"/>
    <property type="match status" value="1"/>
</dbReference>
<dbReference type="RefSeq" id="WP_147192047.1">
    <property type="nucleotide sequence ID" value="NZ_CP042435.1"/>
</dbReference>
<dbReference type="InterPro" id="IPR036116">
    <property type="entry name" value="FN3_sf"/>
</dbReference>
<dbReference type="AlphaFoldDB" id="A0A5B8VCL9"/>
<dbReference type="EMBL" id="CP042435">
    <property type="protein sequence ID" value="QEC69220.1"/>
    <property type="molecule type" value="Genomic_DNA"/>
</dbReference>
<dbReference type="NCBIfam" id="TIGR04183">
    <property type="entry name" value="Por_Secre_tail"/>
    <property type="match status" value="1"/>
</dbReference>
<feature type="domain" description="Fibronectin type-III" evidence="3">
    <location>
        <begin position="786"/>
        <end position="877"/>
    </location>
</feature>
<dbReference type="CDD" id="cd00063">
    <property type="entry name" value="FN3"/>
    <property type="match status" value="1"/>
</dbReference>
<dbReference type="InterPro" id="IPR028994">
    <property type="entry name" value="Integrin_alpha_N"/>
</dbReference>
<feature type="signal peptide" evidence="2">
    <location>
        <begin position="1"/>
        <end position="22"/>
    </location>
</feature>
<dbReference type="Pfam" id="PF13517">
    <property type="entry name" value="FG-GAP_3"/>
    <property type="match status" value="3"/>
</dbReference>
<dbReference type="InterPro" id="IPR003961">
    <property type="entry name" value="FN3_dom"/>
</dbReference>
<evidence type="ECO:0000259" key="3">
    <source>
        <dbReference type="PROSITE" id="PS50853"/>
    </source>
</evidence>
<dbReference type="Pfam" id="PF01833">
    <property type="entry name" value="TIG"/>
    <property type="match status" value="1"/>
</dbReference>
<dbReference type="InterPro" id="IPR013783">
    <property type="entry name" value="Ig-like_fold"/>
</dbReference>
<sequence length="965" mass="104492">MKKKILLMAMMLLTIFSVTSMAQGIWKQKADFGNTTRQWAVGFSIGNKGYLGTGLDNNLNDTKDLWEYDPAINAWTQKADFGGAARSFAVGFSVGNEGYLGTGLDYESVKPYKDFWEYDPMSNTWTQKADFGGTARSQAVGLSIGNKGYIGTGNDGSYPYIKQDFWEYDPGSNTWNQRADFVGGARNSAIGFSIGSKGYLGTGYDYASNNYYKDLWEYDPVSNIWTQKADFGGPARSYAVGLRIGNKGYIGTGVNFPNYYKDFWEYDPAANTWMQKADFQGGARDNAVGFSISKAGYLGTGNLNGTYYKDFWEYTPDNNIMAIPTITSFSPTSGPVGTTVTITGTNFTLNPDDNTVYFGATKATVTAATSTSLNVSVPVGAIYEPITVTTNGLTAYSAKPFIVTFEGGGGPFTTNSFAPKVEFASLGYSRGIATGDLDGDGKADMVTSSELGGISIFRNTGDIGNFSFAERIDIYIPDENNYYDLAIRDLDGDGKLDIAVLNAYSVDLFRNTSTQGSISFEPKIRLAGGGFGKISIGDLDSDGKPDIVAVNNSNYPDWNHIIVFKNKSTIGEFLFDQGMDIPTIDYPFGIATGDLDGDGKPELTVSNNGFYQTSGTSISVFRNISSDGQISFETPVQYTTETHPEDVAVGDLDGDDKLDVAVCNYSSHSVSIFKNISQPGTILLSDKVDYYSTESTNVSVGDLNGDGKPDLATVGGFDVTVYRNTCTPGLISFDEGIAYPTGYGAFGGVAISDLDSDGKADLAIAHYYGTPLAILRNLLPITVCLPPTDLKVTNVADTCVRLSWTPPSSSVLCFQVAYSSVRSGTWIKKWRPSSTDHIVLKDLQPNTTYKWAVRSICDKDSSTSEWIKGPNFTTSSSFASATLSISPNPVTGNMLTVRFTNINATNIQLTISDLQGRGFINQKLLLNVGILQKTIDVSTLPKGIYVLKIADNKNEQQQIKFVKAN</sequence>
<dbReference type="InterPro" id="IPR015915">
    <property type="entry name" value="Kelch-typ_b-propeller"/>
</dbReference>
<dbReference type="SUPFAM" id="SSF117281">
    <property type="entry name" value="Kelch motif"/>
    <property type="match status" value="1"/>
</dbReference>
<dbReference type="OrthoDB" id="103335at2"/>
<dbReference type="SUPFAM" id="SSF49265">
    <property type="entry name" value="Fibronectin type III"/>
    <property type="match status" value="1"/>
</dbReference>
<dbReference type="PANTHER" id="PTHR46580">
    <property type="entry name" value="SENSOR KINASE-RELATED"/>
    <property type="match status" value="1"/>
</dbReference>
<dbReference type="InterPro" id="IPR014756">
    <property type="entry name" value="Ig_E-set"/>
</dbReference>
<protein>
    <submittedName>
        <fullName evidence="4">T9SS type A sorting domain-containing protein</fullName>
    </submittedName>
</protein>
<dbReference type="SUPFAM" id="SSF69318">
    <property type="entry name" value="Integrin alpha N-terminal domain"/>
    <property type="match status" value="1"/>
</dbReference>
<dbReference type="Gene3D" id="2.60.40.10">
    <property type="entry name" value="Immunoglobulins"/>
    <property type="match status" value="2"/>
</dbReference>
<dbReference type="InterPro" id="IPR013517">
    <property type="entry name" value="FG-GAP"/>
</dbReference>
<evidence type="ECO:0000313" key="5">
    <source>
        <dbReference type="Proteomes" id="UP000321533"/>
    </source>
</evidence>
<gene>
    <name evidence="4" type="ORF">FRZ67_18580</name>
</gene>